<keyword evidence="5 7" id="KW-0233">DNA recombination</keyword>
<keyword evidence="1 7" id="KW-0479">Metal-binding</keyword>
<dbReference type="STRING" id="1802557.A3A20_02235"/>
<dbReference type="Pfam" id="PF21176">
    <property type="entry name" value="RecR_HhH"/>
    <property type="match status" value="1"/>
</dbReference>
<dbReference type="InterPro" id="IPR023627">
    <property type="entry name" value="Rcmb_RecR"/>
</dbReference>
<comment type="function">
    <text evidence="7">May play a role in DNA repair. It seems to be involved in an RecBC-independent recombinational process of DNA repair. It may act with RecF and RecO.</text>
</comment>
<feature type="domain" description="Toprim" evidence="8">
    <location>
        <begin position="80"/>
        <end position="177"/>
    </location>
</feature>
<dbReference type="PANTHER" id="PTHR30446">
    <property type="entry name" value="RECOMBINATION PROTEIN RECR"/>
    <property type="match status" value="1"/>
</dbReference>
<dbReference type="Proteomes" id="UP000178946">
    <property type="component" value="Unassembled WGS sequence"/>
</dbReference>
<protein>
    <recommendedName>
        <fullName evidence="7">Recombination protein RecR</fullName>
    </recommendedName>
</protein>
<proteinExistence type="inferred from homology"/>
<comment type="similarity">
    <text evidence="7">Belongs to the RecR family.</text>
</comment>
<accession>A0A1F8DSY2</accession>
<evidence type="ECO:0000256" key="6">
    <source>
        <dbReference type="ARBA" id="ARBA00023204"/>
    </source>
</evidence>
<comment type="caution">
    <text evidence="9">The sequence shown here is derived from an EMBL/GenBank/DDBJ whole genome shotgun (WGS) entry which is preliminary data.</text>
</comment>
<evidence type="ECO:0000313" key="9">
    <source>
        <dbReference type="EMBL" id="OGM91730.1"/>
    </source>
</evidence>
<organism evidence="9 10">
    <name type="scientific">Candidatus Wolfebacteria bacterium RIFCSPLOWO2_01_FULL_45_19</name>
    <dbReference type="NCBI Taxonomy" id="1802557"/>
    <lineage>
        <taxon>Bacteria</taxon>
        <taxon>Candidatus Wolfeibacteriota</taxon>
    </lineage>
</organism>
<dbReference type="GO" id="GO:0006281">
    <property type="term" value="P:DNA repair"/>
    <property type="evidence" value="ECO:0007669"/>
    <property type="project" value="UniProtKB-UniRule"/>
</dbReference>
<evidence type="ECO:0000256" key="5">
    <source>
        <dbReference type="ARBA" id="ARBA00023172"/>
    </source>
</evidence>
<dbReference type="Gene3D" id="1.10.8.420">
    <property type="entry name" value="RecR Domain 1"/>
    <property type="match status" value="1"/>
</dbReference>
<dbReference type="Gene3D" id="3.40.1360.10">
    <property type="match status" value="1"/>
</dbReference>
<dbReference type="GO" id="GO:0006310">
    <property type="term" value="P:DNA recombination"/>
    <property type="evidence" value="ECO:0007669"/>
    <property type="project" value="UniProtKB-UniRule"/>
</dbReference>
<dbReference type="Pfam" id="PF21175">
    <property type="entry name" value="RecR_C"/>
    <property type="match status" value="1"/>
</dbReference>
<reference evidence="9 10" key="1">
    <citation type="journal article" date="2016" name="Nat. Commun.">
        <title>Thousands of microbial genomes shed light on interconnected biogeochemical processes in an aquifer system.</title>
        <authorList>
            <person name="Anantharaman K."/>
            <person name="Brown C.T."/>
            <person name="Hug L.A."/>
            <person name="Sharon I."/>
            <person name="Castelle C.J."/>
            <person name="Probst A.J."/>
            <person name="Thomas B.C."/>
            <person name="Singh A."/>
            <person name="Wilkins M.J."/>
            <person name="Karaoz U."/>
            <person name="Brodie E.L."/>
            <person name="Williams K.H."/>
            <person name="Hubbard S.S."/>
            <person name="Banfield J.F."/>
        </authorList>
    </citation>
    <scope>NUCLEOTIDE SEQUENCE [LARGE SCALE GENOMIC DNA]</scope>
</reference>
<gene>
    <name evidence="7" type="primary">recR</name>
    <name evidence="9" type="ORF">A3A20_02235</name>
</gene>
<keyword evidence="4 7" id="KW-0862">Zinc</keyword>
<dbReference type="Pfam" id="PF13662">
    <property type="entry name" value="Toprim_4"/>
    <property type="match status" value="1"/>
</dbReference>
<sequence>MIPEPIKKFVNLIAQLPSIGPRQATRLAFYLVGLGKAQINELASAIDALKNLRTCKDCFFVYTSGDALCYVCSDARRHKDVIMIVEKETDLISIEKTKKFNGRYFVLGDLKKNGALDTIQKLRLNSLKIQIKNGGGTAKEIILAINPTTIGDLNAELITRELNDCAQKTTRLGRGLPTGGEIEFADEETLSAALERRS</sequence>
<dbReference type="InterPro" id="IPR006171">
    <property type="entry name" value="TOPRIM_dom"/>
</dbReference>
<evidence type="ECO:0000256" key="7">
    <source>
        <dbReference type="HAMAP-Rule" id="MF_00017"/>
    </source>
</evidence>
<keyword evidence="3 7" id="KW-0863">Zinc-finger</keyword>
<comment type="caution">
    <text evidence="7">Lacks conserved residue(s) required for the propagation of feature annotation.</text>
</comment>
<evidence type="ECO:0000256" key="2">
    <source>
        <dbReference type="ARBA" id="ARBA00022763"/>
    </source>
</evidence>
<dbReference type="EMBL" id="MGIR01000001">
    <property type="protein sequence ID" value="OGM91730.1"/>
    <property type="molecule type" value="Genomic_DNA"/>
</dbReference>
<evidence type="ECO:0000256" key="1">
    <source>
        <dbReference type="ARBA" id="ARBA00022723"/>
    </source>
</evidence>
<keyword evidence="6 7" id="KW-0234">DNA repair</keyword>
<dbReference type="AlphaFoldDB" id="A0A1F8DSY2"/>
<keyword evidence="2 7" id="KW-0227">DNA damage</keyword>
<evidence type="ECO:0000256" key="3">
    <source>
        <dbReference type="ARBA" id="ARBA00022771"/>
    </source>
</evidence>
<dbReference type="PANTHER" id="PTHR30446:SF0">
    <property type="entry name" value="RECOMBINATION PROTEIN RECR"/>
    <property type="match status" value="1"/>
</dbReference>
<dbReference type="GO" id="GO:0003677">
    <property type="term" value="F:DNA binding"/>
    <property type="evidence" value="ECO:0007669"/>
    <property type="project" value="UniProtKB-UniRule"/>
</dbReference>
<dbReference type="InterPro" id="IPR000093">
    <property type="entry name" value="DNA_Rcmb_RecR"/>
</dbReference>
<name>A0A1F8DSY2_9BACT</name>
<dbReference type="HAMAP" id="MF_00017">
    <property type="entry name" value="RecR"/>
    <property type="match status" value="1"/>
</dbReference>
<evidence type="ECO:0000259" key="8">
    <source>
        <dbReference type="PROSITE" id="PS50880"/>
    </source>
</evidence>
<dbReference type="PROSITE" id="PS50880">
    <property type="entry name" value="TOPRIM"/>
    <property type="match status" value="1"/>
</dbReference>
<dbReference type="SUPFAM" id="SSF111304">
    <property type="entry name" value="Recombination protein RecR"/>
    <property type="match status" value="1"/>
</dbReference>
<dbReference type="GO" id="GO:0008270">
    <property type="term" value="F:zinc ion binding"/>
    <property type="evidence" value="ECO:0007669"/>
    <property type="project" value="UniProtKB-KW"/>
</dbReference>
<evidence type="ECO:0000313" key="10">
    <source>
        <dbReference type="Proteomes" id="UP000178946"/>
    </source>
</evidence>
<evidence type="ECO:0000256" key="4">
    <source>
        <dbReference type="ARBA" id="ARBA00022833"/>
    </source>
</evidence>